<dbReference type="RefSeq" id="WP_097012423.1">
    <property type="nucleotide sequence ID" value="NZ_LT907975.1"/>
</dbReference>
<dbReference type="InterPro" id="IPR009057">
    <property type="entry name" value="Homeodomain-like_sf"/>
</dbReference>
<evidence type="ECO:0000256" key="6">
    <source>
        <dbReference type="PROSITE-ProRule" id="PRU00169"/>
    </source>
</evidence>
<dbReference type="InterPro" id="IPR058031">
    <property type="entry name" value="AAA_lid_NorR"/>
</dbReference>
<dbReference type="SUPFAM" id="SSF52540">
    <property type="entry name" value="P-loop containing nucleoside triphosphate hydrolases"/>
    <property type="match status" value="1"/>
</dbReference>
<evidence type="ECO:0000256" key="3">
    <source>
        <dbReference type="ARBA" id="ARBA00023015"/>
    </source>
</evidence>
<dbReference type="FunFam" id="3.40.50.300:FF:000006">
    <property type="entry name" value="DNA-binding transcriptional regulator NtrC"/>
    <property type="match status" value="1"/>
</dbReference>
<evidence type="ECO:0000256" key="2">
    <source>
        <dbReference type="ARBA" id="ARBA00022840"/>
    </source>
</evidence>
<keyword evidence="4" id="KW-0238">DNA-binding</keyword>
<protein>
    <submittedName>
        <fullName evidence="9">Two component, sigma54 specific, transcriptional regulator, Fis family</fullName>
    </submittedName>
</protein>
<feature type="domain" description="Response regulatory" evidence="8">
    <location>
        <begin position="3"/>
        <end position="117"/>
    </location>
</feature>
<evidence type="ECO:0000256" key="5">
    <source>
        <dbReference type="ARBA" id="ARBA00023163"/>
    </source>
</evidence>
<dbReference type="CDD" id="cd00156">
    <property type="entry name" value="REC"/>
    <property type="match status" value="1"/>
</dbReference>
<dbReference type="SMART" id="SM00382">
    <property type="entry name" value="AAA"/>
    <property type="match status" value="1"/>
</dbReference>
<evidence type="ECO:0000313" key="9">
    <source>
        <dbReference type="EMBL" id="SOB59563.1"/>
    </source>
</evidence>
<gene>
    <name evidence="9" type="ORF">DPRO_2654</name>
</gene>
<evidence type="ECO:0000259" key="7">
    <source>
        <dbReference type="PROSITE" id="PS50045"/>
    </source>
</evidence>
<keyword evidence="1" id="KW-0547">Nucleotide-binding</keyword>
<dbReference type="KEGG" id="pprf:DPRO_2654"/>
<evidence type="ECO:0000256" key="4">
    <source>
        <dbReference type="ARBA" id="ARBA00023125"/>
    </source>
</evidence>
<sequence>MSRILLIDDEPMMHVLFGDVAAGLGHQLDTAESLSEGWAKARSGEHDVVFLDVLLPDGNGIEELQRYKSLPSSPEIIVITSYGESTGAATVLEQGGWEYLTKPLTVDKIEQSMRDVITYRLNNHGAVKPSSRPSDIIGSSPKLLECLSKIDEAASLDVATMIHGETGTGKELFAKAVHERSSRSSRPFVTLDCAALSPTLIGSQLFGHVRGAFTGADRSREGVIAQAHTGTLFMDEIGELPLEMQASLLRVLETGRYRPVGSQRERESDFRLVAATNRDLEEMSRLGLFRSDLLYRLRGVTVSLPPLRERPEDIEPLARHYIDHACEEMGGGPKDISDEFWSTLANYPWPGNVRELKHAVRRALAAAQDGPVIYSRHLPTQIRIKVAQQGLEPAVSPVPRAEAEGHPMPKLKDYRDKAEREYVELLLERTDSSMKQAAKTAGVSRGYLYELIKKHGLKR</sequence>
<dbReference type="GO" id="GO:0003677">
    <property type="term" value="F:DNA binding"/>
    <property type="evidence" value="ECO:0007669"/>
    <property type="project" value="UniProtKB-KW"/>
</dbReference>
<dbReference type="Pfam" id="PF00158">
    <property type="entry name" value="Sigma54_activat"/>
    <property type="match status" value="1"/>
</dbReference>
<reference evidence="10" key="1">
    <citation type="submission" date="2017-09" db="EMBL/GenBank/DDBJ databases">
        <authorList>
            <person name="Regsiter A."/>
            <person name="William W."/>
        </authorList>
    </citation>
    <scope>NUCLEOTIDE SEQUENCE [LARGE SCALE GENOMIC DNA]</scope>
    <source>
        <strain evidence="10">500-1</strain>
    </source>
</reference>
<dbReference type="AlphaFoldDB" id="A0A2C8FAI4"/>
<dbReference type="OrthoDB" id="9763792at2"/>
<dbReference type="GO" id="GO:0006355">
    <property type="term" value="P:regulation of DNA-templated transcription"/>
    <property type="evidence" value="ECO:0007669"/>
    <property type="project" value="InterPro"/>
</dbReference>
<dbReference type="PROSITE" id="PS50045">
    <property type="entry name" value="SIGMA54_INTERACT_4"/>
    <property type="match status" value="1"/>
</dbReference>
<dbReference type="PROSITE" id="PS00688">
    <property type="entry name" value="SIGMA54_INTERACT_3"/>
    <property type="match status" value="1"/>
</dbReference>
<evidence type="ECO:0000256" key="1">
    <source>
        <dbReference type="ARBA" id="ARBA00022741"/>
    </source>
</evidence>
<organism evidence="9 10">
    <name type="scientific">Pseudodesulfovibrio profundus</name>
    <dbReference type="NCBI Taxonomy" id="57320"/>
    <lineage>
        <taxon>Bacteria</taxon>
        <taxon>Pseudomonadati</taxon>
        <taxon>Thermodesulfobacteriota</taxon>
        <taxon>Desulfovibrionia</taxon>
        <taxon>Desulfovibrionales</taxon>
        <taxon>Desulfovibrionaceae</taxon>
    </lineage>
</organism>
<dbReference type="InterPro" id="IPR025943">
    <property type="entry name" value="Sigma_54_int_dom_ATP-bd_2"/>
</dbReference>
<dbReference type="Pfam" id="PF00072">
    <property type="entry name" value="Response_reg"/>
    <property type="match status" value="1"/>
</dbReference>
<evidence type="ECO:0000313" key="10">
    <source>
        <dbReference type="Proteomes" id="UP000219215"/>
    </source>
</evidence>
<dbReference type="SMART" id="SM00448">
    <property type="entry name" value="REC"/>
    <property type="match status" value="1"/>
</dbReference>
<feature type="modified residue" description="4-aspartylphosphate" evidence="6">
    <location>
        <position position="52"/>
    </location>
</feature>
<dbReference type="SUPFAM" id="SSF52172">
    <property type="entry name" value="CheY-like"/>
    <property type="match status" value="1"/>
</dbReference>
<dbReference type="Gene3D" id="1.10.8.60">
    <property type="match status" value="1"/>
</dbReference>
<dbReference type="PROSITE" id="PS00676">
    <property type="entry name" value="SIGMA54_INTERACT_2"/>
    <property type="match status" value="1"/>
</dbReference>
<dbReference type="InterPro" id="IPR001789">
    <property type="entry name" value="Sig_transdc_resp-reg_receiver"/>
</dbReference>
<name>A0A2C8FAI4_9BACT</name>
<dbReference type="PANTHER" id="PTHR32071:SF113">
    <property type="entry name" value="ALGINATE BIOSYNTHESIS TRANSCRIPTIONAL REGULATORY PROTEIN ALGB"/>
    <property type="match status" value="1"/>
</dbReference>
<dbReference type="SUPFAM" id="SSF46689">
    <property type="entry name" value="Homeodomain-like"/>
    <property type="match status" value="1"/>
</dbReference>
<dbReference type="Gene3D" id="1.10.10.60">
    <property type="entry name" value="Homeodomain-like"/>
    <property type="match status" value="1"/>
</dbReference>
<dbReference type="InterPro" id="IPR027417">
    <property type="entry name" value="P-loop_NTPase"/>
</dbReference>
<dbReference type="CDD" id="cd00009">
    <property type="entry name" value="AAA"/>
    <property type="match status" value="1"/>
</dbReference>
<keyword evidence="3" id="KW-0805">Transcription regulation</keyword>
<keyword evidence="6" id="KW-0597">Phosphoprotein</keyword>
<dbReference type="GO" id="GO:0000160">
    <property type="term" value="P:phosphorelay signal transduction system"/>
    <property type="evidence" value="ECO:0007669"/>
    <property type="project" value="InterPro"/>
</dbReference>
<dbReference type="PANTHER" id="PTHR32071">
    <property type="entry name" value="TRANSCRIPTIONAL REGULATORY PROTEIN"/>
    <property type="match status" value="1"/>
</dbReference>
<dbReference type="InterPro" id="IPR002078">
    <property type="entry name" value="Sigma_54_int"/>
</dbReference>
<accession>A0A2C8FAI4</accession>
<proteinExistence type="predicted"/>
<dbReference type="PROSITE" id="PS50110">
    <property type="entry name" value="RESPONSE_REGULATORY"/>
    <property type="match status" value="1"/>
</dbReference>
<dbReference type="InterPro" id="IPR003593">
    <property type="entry name" value="AAA+_ATPase"/>
</dbReference>
<dbReference type="Gene3D" id="3.40.50.300">
    <property type="entry name" value="P-loop containing nucleotide triphosphate hydrolases"/>
    <property type="match status" value="1"/>
</dbReference>
<feature type="domain" description="Sigma-54 factor interaction" evidence="7">
    <location>
        <begin position="136"/>
        <end position="365"/>
    </location>
</feature>
<dbReference type="InterPro" id="IPR011006">
    <property type="entry name" value="CheY-like_superfamily"/>
</dbReference>
<dbReference type="Gene3D" id="3.40.50.2300">
    <property type="match status" value="1"/>
</dbReference>
<dbReference type="Proteomes" id="UP000219215">
    <property type="component" value="Chromosome DPRO"/>
</dbReference>
<dbReference type="InterPro" id="IPR025944">
    <property type="entry name" value="Sigma_54_int_dom_CS"/>
</dbReference>
<dbReference type="EMBL" id="LT907975">
    <property type="protein sequence ID" value="SOB59563.1"/>
    <property type="molecule type" value="Genomic_DNA"/>
</dbReference>
<dbReference type="GO" id="GO:0005524">
    <property type="term" value="F:ATP binding"/>
    <property type="evidence" value="ECO:0007669"/>
    <property type="project" value="UniProtKB-KW"/>
</dbReference>
<keyword evidence="5" id="KW-0804">Transcription</keyword>
<dbReference type="Pfam" id="PF25601">
    <property type="entry name" value="AAA_lid_14"/>
    <property type="match status" value="1"/>
</dbReference>
<keyword evidence="10" id="KW-1185">Reference proteome</keyword>
<keyword evidence="2" id="KW-0067">ATP-binding</keyword>
<evidence type="ECO:0000259" key="8">
    <source>
        <dbReference type="PROSITE" id="PS50110"/>
    </source>
</evidence>